<dbReference type="Proteomes" id="UP001170954">
    <property type="component" value="Unassembled WGS sequence"/>
</dbReference>
<reference evidence="2" key="1">
    <citation type="submission" date="2020-06" db="EMBL/GenBank/DDBJ databases">
        <authorList>
            <person name="Dong N."/>
        </authorList>
    </citation>
    <scope>NUCLEOTIDE SEQUENCE</scope>
    <source>
        <strain evidence="2">R1692</strain>
    </source>
</reference>
<dbReference type="SUPFAM" id="SSF48452">
    <property type="entry name" value="TPR-like"/>
    <property type="match status" value="1"/>
</dbReference>
<gene>
    <name evidence="2" type="ORF">HX018_13880</name>
</gene>
<reference evidence="2" key="2">
    <citation type="journal article" date="2022" name="Sci. Total Environ.">
        <title>Prevalence, transmission, and molecular epidemiology of tet(X)-positive bacteria among humans, animals, and environmental niches in China: An epidemiological, and genomic-based study.</title>
        <authorList>
            <person name="Dong N."/>
            <person name="Zeng Y."/>
            <person name="Cai C."/>
            <person name="Sun C."/>
            <person name="Lu J."/>
            <person name="Liu C."/>
            <person name="Zhou H."/>
            <person name="Sun Q."/>
            <person name="Shu L."/>
            <person name="Wang H."/>
            <person name="Wang Y."/>
            <person name="Wang S."/>
            <person name="Wu C."/>
            <person name="Chan E.W."/>
            <person name="Chen G."/>
            <person name="Shen Z."/>
            <person name="Chen S."/>
            <person name="Zhang R."/>
        </authorList>
    </citation>
    <scope>NUCLEOTIDE SEQUENCE</scope>
    <source>
        <strain evidence="2">R1692</strain>
    </source>
</reference>
<evidence type="ECO:0000259" key="1">
    <source>
        <dbReference type="Pfam" id="PF14322"/>
    </source>
</evidence>
<organism evidence="2 3">
    <name type="scientific">Sphingobacterium hotanense</name>
    <dbReference type="NCBI Taxonomy" id="649196"/>
    <lineage>
        <taxon>Bacteria</taxon>
        <taxon>Pseudomonadati</taxon>
        <taxon>Bacteroidota</taxon>
        <taxon>Sphingobacteriia</taxon>
        <taxon>Sphingobacteriales</taxon>
        <taxon>Sphingobacteriaceae</taxon>
        <taxon>Sphingobacterium</taxon>
    </lineage>
</organism>
<dbReference type="EMBL" id="JACAGK010000043">
    <property type="protein sequence ID" value="MDM1049328.1"/>
    <property type="molecule type" value="Genomic_DNA"/>
</dbReference>
<accession>A0ABT7NQV0</accession>
<keyword evidence="3" id="KW-1185">Reference proteome</keyword>
<dbReference type="RefSeq" id="WP_286651769.1">
    <property type="nucleotide sequence ID" value="NZ_JACAGK010000043.1"/>
</dbReference>
<dbReference type="InterPro" id="IPR033985">
    <property type="entry name" value="SusD-like_N"/>
</dbReference>
<dbReference type="Pfam" id="PF14322">
    <property type="entry name" value="SusD-like_3"/>
    <property type="match status" value="1"/>
</dbReference>
<dbReference type="InterPro" id="IPR011990">
    <property type="entry name" value="TPR-like_helical_dom_sf"/>
</dbReference>
<comment type="caution">
    <text evidence="2">The sequence shown here is derived from an EMBL/GenBank/DDBJ whole genome shotgun (WGS) entry which is preliminary data.</text>
</comment>
<protein>
    <submittedName>
        <fullName evidence="2">RagB/SusD family nutrient uptake outer membrane protein</fullName>
    </submittedName>
</protein>
<sequence>MKTINKIIIPSAILFLGLLPSCNKFLDVNPDMRTEINSVEKVAELLATAYPQANYISFTEGMSDNAGDKGAGTVEIVNSAPYRFEDVADINMDSPTYYWNAAYAAIAAANHALEAIQKAGDDPAYIPYKGEALVARAYAHFMLVNFFAQPYDATNAAANPGIPYVTEVGKVVIGKYERSTVAETYNKIEKDLLEGLPLLDNAAYKKAPKYHFTVAAAHAFATRFYLFKKDYQKTIEHANQVFVGGDIASSLRAINSEAYRSFQYYELQAQYTRADNPANLLMAEAPSIWGRFYPVYRYSLTTDIMNELFTTSNVTDGSWAYNIYGRETSLNIPKFREHFVRQTLNAETGTPYNIIPLFTAEEVLFNRAEAYAELAKYDNAIQDLNDFASKRIIHSPSIPIYVPELHSITDRNLLEFYKTADLKRAIVQCVLDFKRVDFIFEGQRWFDIIRHKLPVTHRTTDNEILILGVNDPMRVFQIPQEAQSSGLALNPR</sequence>
<feature type="domain" description="SusD-like N-terminal" evidence="1">
    <location>
        <begin position="24"/>
        <end position="226"/>
    </location>
</feature>
<proteinExistence type="predicted"/>
<name>A0ABT7NQV0_9SPHI</name>
<evidence type="ECO:0000313" key="3">
    <source>
        <dbReference type="Proteomes" id="UP001170954"/>
    </source>
</evidence>
<evidence type="ECO:0000313" key="2">
    <source>
        <dbReference type="EMBL" id="MDM1049328.1"/>
    </source>
</evidence>
<dbReference type="Gene3D" id="1.25.40.390">
    <property type="match status" value="2"/>
</dbReference>